<dbReference type="InterPro" id="IPR007344">
    <property type="entry name" value="GrpB/CoaE"/>
</dbReference>
<protein>
    <recommendedName>
        <fullName evidence="3">GrpB family protein</fullName>
    </recommendedName>
</protein>
<dbReference type="EMBL" id="MDKC01000013">
    <property type="protein sequence ID" value="ODG91978.1"/>
    <property type="molecule type" value="Genomic_DNA"/>
</dbReference>
<dbReference type="PANTHER" id="PTHR34822:SF1">
    <property type="entry name" value="GRPB FAMILY PROTEIN"/>
    <property type="match status" value="1"/>
</dbReference>
<dbReference type="Pfam" id="PF04229">
    <property type="entry name" value="GrpB"/>
    <property type="match status" value="1"/>
</dbReference>
<dbReference type="Proteomes" id="UP000094580">
    <property type="component" value="Unassembled WGS sequence"/>
</dbReference>
<organism evidence="1 2">
    <name type="scientific">Gottfriedia luciferensis</name>
    <dbReference type="NCBI Taxonomy" id="178774"/>
    <lineage>
        <taxon>Bacteria</taxon>
        <taxon>Bacillati</taxon>
        <taxon>Bacillota</taxon>
        <taxon>Bacilli</taxon>
        <taxon>Bacillales</taxon>
        <taxon>Bacillaceae</taxon>
        <taxon>Gottfriedia</taxon>
    </lineage>
</organism>
<name>A0ABX2ZQW9_9BACI</name>
<keyword evidence="2" id="KW-1185">Reference proteome</keyword>
<evidence type="ECO:0008006" key="3">
    <source>
        <dbReference type="Google" id="ProtNLM"/>
    </source>
</evidence>
<comment type="caution">
    <text evidence="1">The sequence shown here is derived from an EMBL/GenBank/DDBJ whole genome shotgun (WGS) entry which is preliminary data.</text>
</comment>
<sequence length="187" mass="21857">MGTNSGRNVIVKNHDENWKNLFQIEANRVREILKDEIIEIHHIGSTSVPNLKAKPIIDMLPVVKNIENIDKYNDQLAEIGYEGLGEFGLPGRRYFRKGGENRTHQMHMYQFDNAKEIERHIAVPAYLRAHEDEMKAYGELKAQLAEKFPNDIYGYMDGKDAFVKEIERKAIEWRKTNKAHYTFNHDN</sequence>
<dbReference type="InterPro" id="IPR043519">
    <property type="entry name" value="NT_sf"/>
</dbReference>
<evidence type="ECO:0000313" key="1">
    <source>
        <dbReference type="EMBL" id="ODG91978.1"/>
    </source>
</evidence>
<dbReference type="PANTHER" id="PTHR34822">
    <property type="entry name" value="GRPB DOMAIN PROTEIN (AFU_ORTHOLOGUE AFUA_1G01530)"/>
    <property type="match status" value="1"/>
</dbReference>
<proteinExistence type="predicted"/>
<gene>
    <name evidence="1" type="ORF">BED47_05730</name>
</gene>
<dbReference type="RefSeq" id="WP_069033758.1">
    <property type="nucleotide sequence ID" value="NZ_MDKC01000013.1"/>
</dbReference>
<dbReference type="Gene3D" id="3.30.460.10">
    <property type="entry name" value="Beta Polymerase, domain 2"/>
    <property type="match status" value="1"/>
</dbReference>
<accession>A0ABX2ZQW9</accession>
<evidence type="ECO:0000313" key="2">
    <source>
        <dbReference type="Proteomes" id="UP000094580"/>
    </source>
</evidence>
<reference evidence="1 2" key="1">
    <citation type="submission" date="2016-07" db="EMBL/GenBank/DDBJ databases">
        <authorList>
            <person name="Townsley L."/>
            <person name="Shank E.A."/>
        </authorList>
    </citation>
    <scope>NUCLEOTIDE SEQUENCE [LARGE SCALE GENOMIC DNA]</scope>
    <source>
        <strain evidence="1 2">CH01</strain>
    </source>
</reference>
<dbReference type="SUPFAM" id="SSF81301">
    <property type="entry name" value="Nucleotidyltransferase"/>
    <property type="match status" value="1"/>
</dbReference>